<reference evidence="1 2" key="1">
    <citation type="submission" date="2022-10" db="EMBL/GenBank/DDBJ databases">
        <title>Luteolibacter flavescens strain MCCC 1K03193, whole genome shotgun sequencing project.</title>
        <authorList>
            <person name="Zhao G."/>
            <person name="Shen L."/>
        </authorList>
    </citation>
    <scope>NUCLEOTIDE SEQUENCE [LARGE SCALE GENOMIC DNA]</scope>
    <source>
        <strain evidence="1 2">MCCC 1K03193</strain>
    </source>
</reference>
<dbReference type="Proteomes" id="UP001207930">
    <property type="component" value="Unassembled WGS sequence"/>
</dbReference>
<organism evidence="1 2">
    <name type="scientific">Luteolibacter flavescens</name>
    <dbReference type="NCBI Taxonomy" id="1859460"/>
    <lineage>
        <taxon>Bacteria</taxon>
        <taxon>Pseudomonadati</taxon>
        <taxon>Verrucomicrobiota</taxon>
        <taxon>Verrucomicrobiia</taxon>
        <taxon>Verrucomicrobiales</taxon>
        <taxon>Verrucomicrobiaceae</taxon>
        <taxon>Luteolibacter</taxon>
    </lineage>
</organism>
<comment type="caution">
    <text evidence="1">The sequence shown here is derived from an EMBL/GenBank/DDBJ whole genome shotgun (WGS) entry which is preliminary data.</text>
</comment>
<dbReference type="CDD" id="cd21631">
    <property type="entry name" value="RHH_CopG_NikR-like"/>
    <property type="match status" value="1"/>
</dbReference>
<proteinExistence type="predicted"/>
<keyword evidence="2" id="KW-1185">Reference proteome</keyword>
<evidence type="ECO:0000313" key="2">
    <source>
        <dbReference type="Proteomes" id="UP001207930"/>
    </source>
</evidence>
<evidence type="ECO:0000313" key="1">
    <source>
        <dbReference type="EMBL" id="MCW1887675.1"/>
    </source>
</evidence>
<dbReference type="EMBL" id="JAPDDS010000021">
    <property type="protein sequence ID" value="MCW1887675.1"/>
    <property type="molecule type" value="Genomic_DNA"/>
</dbReference>
<protein>
    <recommendedName>
        <fullName evidence="3">Ribbon-helix-helix protein CopG domain-containing protein</fullName>
    </recommendedName>
</protein>
<evidence type="ECO:0008006" key="3">
    <source>
        <dbReference type="Google" id="ProtNLM"/>
    </source>
</evidence>
<accession>A0ABT3FVR7</accession>
<gene>
    <name evidence="1" type="ORF">OKA04_23260</name>
</gene>
<dbReference type="RefSeq" id="WP_264503631.1">
    <property type="nucleotide sequence ID" value="NZ_JAPDDS010000021.1"/>
</dbReference>
<sequence length="116" mass="13025">MKLNNKTSLTLSDHEVAILDITAARNGISRNEVMRHLIIYQGLCGGDFPLTARILGLPPKDRELVVAEIRRKAEAGEFVKPQSFRIWIKETIGTDDPAEMERGIDALIRKLKEGDQ</sequence>
<name>A0ABT3FVR7_9BACT</name>